<gene>
    <name evidence="4" type="ORF">H9912_13210</name>
</gene>
<accession>A0A9D2R4W7</accession>
<reference evidence="4" key="2">
    <citation type="submission" date="2021-04" db="EMBL/GenBank/DDBJ databases">
        <authorList>
            <person name="Gilroy R."/>
        </authorList>
    </citation>
    <scope>NUCLEOTIDE SEQUENCE</scope>
    <source>
        <strain evidence="4">ChiHjej8B7-25341</strain>
    </source>
</reference>
<sequence>MNRKLTDYELFMIVLGIFAFGRWMRERSAMEILFLCGFYLLLFAAGRMDQREGRIPDRYLWLALLLGLLSLPFFPEIPLFARIVGGLSVSVPLFGCCLIRRGAFGGGDIKLMAGCGFFLGTETVLCGFAWAVFAGAAFGIGGLLTGRAGRKDRFPFGPFLCAGMALALAQRFPRM</sequence>
<dbReference type="GO" id="GO:0004190">
    <property type="term" value="F:aspartic-type endopeptidase activity"/>
    <property type="evidence" value="ECO:0007669"/>
    <property type="project" value="InterPro"/>
</dbReference>
<reference evidence="4" key="1">
    <citation type="journal article" date="2021" name="PeerJ">
        <title>Extensive microbial diversity within the chicken gut microbiome revealed by metagenomics and culture.</title>
        <authorList>
            <person name="Gilroy R."/>
            <person name="Ravi A."/>
            <person name="Getino M."/>
            <person name="Pursley I."/>
            <person name="Horton D.L."/>
            <person name="Alikhan N.F."/>
            <person name="Baker D."/>
            <person name="Gharbi K."/>
            <person name="Hall N."/>
            <person name="Watson M."/>
            <person name="Adriaenssens E.M."/>
            <person name="Foster-Nyarko E."/>
            <person name="Jarju S."/>
            <person name="Secka A."/>
            <person name="Antonio M."/>
            <person name="Oren A."/>
            <person name="Chaudhuri R.R."/>
            <person name="La Ragione R."/>
            <person name="Hildebrand F."/>
            <person name="Pallen M.J."/>
        </authorList>
    </citation>
    <scope>NUCLEOTIDE SEQUENCE</scope>
    <source>
        <strain evidence="4">ChiHjej8B7-25341</strain>
    </source>
</reference>
<proteinExistence type="inferred from homology"/>
<keyword evidence="2" id="KW-0812">Transmembrane</keyword>
<dbReference type="InterPro" id="IPR050882">
    <property type="entry name" value="Prepilin_peptidase/N-MTase"/>
</dbReference>
<evidence type="ECO:0000256" key="1">
    <source>
        <dbReference type="ARBA" id="ARBA00005801"/>
    </source>
</evidence>
<dbReference type="Pfam" id="PF01478">
    <property type="entry name" value="Peptidase_A24"/>
    <property type="match status" value="1"/>
</dbReference>
<feature type="transmembrane region" description="Helical" evidence="2">
    <location>
        <begin position="58"/>
        <end position="74"/>
    </location>
</feature>
<feature type="transmembrane region" description="Helical" evidence="2">
    <location>
        <begin position="29"/>
        <end position="46"/>
    </location>
</feature>
<evidence type="ECO:0000256" key="2">
    <source>
        <dbReference type="SAM" id="Phobius"/>
    </source>
</evidence>
<name>A0A9D2R4W7_9FIRM</name>
<comment type="similarity">
    <text evidence="1">Belongs to the peptidase A24 family.</text>
</comment>
<evidence type="ECO:0000259" key="3">
    <source>
        <dbReference type="Pfam" id="PF01478"/>
    </source>
</evidence>
<dbReference type="GO" id="GO:0006465">
    <property type="term" value="P:signal peptide processing"/>
    <property type="evidence" value="ECO:0007669"/>
    <property type="project" value="TreeGrafter"/>
</dbReference>
<dbReference type="InterPro" id="IPR000045">
    <property type="entry name" value="Prepilin_IV_endopep_pep"/>
</dbReference>
<evidence type="ECO:0000313" key="5">
    <source>
        <dbReference type="Proteomes" id="UP000823851"/>
    </source>
</evidence>
<evidence type="ECO:0000313" key="4">
    <source>
        <dbReference type="EMBL" id="HJD32881.1"/>
    </source>
</evidence>
<keyword evidence="2" id="KW-1133">Transmembrane helix</keyword>
<protein>
    <submittedName>
        <fullName evidence="4">A24 family peptidase</fullName>
    </submittedName>
</protein>
<feature type="transmembrane region" description="Helical" evidence="2">
    <location>
        <begin position="7"/>
        <end position="23"/>
    </location>
</feature>
<feature type="domain" description="Prepilin type IV endopeptidase peptidase" evidence="3">
    <location>
        <begin position="38"/>
        <end position="140"/>
    </location>
</feature>
<organism evidence="4 5">
    <name type="scientific">Candidatus Eisenbergiella stercorigallinarum</name>
    <dbReference type="NCBI Taxonomy" id="2838557"/>
    <lineage>
        <taxon>Bacteria</taxon>
        <taxon>Bacillati</taxon>
        <taxon>Bacillota</taxon>
        <taxon>Clostridia</taxon>
        <taxon>Lachnospirales</taxon>
        <taxon>Lachnospiraceae</taxon>
        <taxon>Eisenbergiella</taxon>
    </lineage>
</organism>
<dbReference type="AlphaFoldDB" id="A0A9D2R4W7"/>
<dbReference type="PANTHER" id="PTHR30487">
    <property type="entry name" value="TYPE 4 PREPILIN-LIKE PROTEINS LEADER PEPTIDE-PROCESSING ENZYME"/>
    <property type="match status" value="1"/>
</dbReference>
<comment type="caution">
    <text evidence="4">The sequence shown here is derived from an EMBL/GenBank/DDBJ whole genome shotgun (WGS) entry which is preliminary data.</text>
</comment>
<dbReference type="Gene3D" id="1.20.120.1220">
    <property type="match status" value="1"/>
</dbReference>
<dbReference type="Proteomes" id="UP000823851">
    <property type="component" value="Unassembled WGS sequence"/>
</dbReference>
<dbReference type="PANTHER" id="PTHR30487:SF0">
    <property type="entry name" value="PREPILIN LEADER PEPTIDASE_N-METHYLTRANSFERASE-RELATED"/>
    <property type="match status" value="1"/>
</dbReference>
<dbReference type="EMBL" id="DWUW01000375">
    <property type="protein sequence ID" value="HJD32881.1"/>
    <property type="molecule type" value="Genomic_DNA"/>
</dbReference>
<dbReference type="GO" id="GO:0005886">
    <property type="term" value="C:plasma membrane"/>
    <property type="evidence" value="ECO:0007669"/>
    <property type="project" value="TreeGrafter"/>
</dbReference>
<keyword evidence="2" id="KW-0472">Membrane</keyword>